<evidence type="ECO:0000259" key="9">
    <source>
        <dbReference type="Pfam" id="PF21505"/>
    </source>
</evidence>
<evidence type="ECO:0000256" key="5">
    <source>
        <dbReference type="ARBA" id="ARBA00022942"/>
    </source>
</evidence>
<dbReference type="PANTHER" id="PTHR10943">
    <property type="entry name" value="26S PROTEASOME NON-ATPASE REGULATORY SUBUNIT"/>
    <property type="match status" value="1"/>
</dbReference>
<dbReference type="InterPro" id="IPR016642">
    <property type="entry name" value="26S_Psome_Rpn2"/>
</dbReference>
<keyword evidence="4" id="KW-0677">Repeat</keyword>
<comment type="function">
    <text evidence="1 6">Acts as a regulatory subunit of the 26S proteasome which is involved in the ATP-dependent degradation of ubiquitinated proteins.</text>
</comment>
<dbReference type="InterPro" id="IPR040623">
    <property type="entry name" value="RPN2_C"/>
</dbReference>
<dbReference type="InterPro" id="IPR048570">
    <property type="entry name" value="PSMD1_RPN2_N"/>
</dbReference>
<dbReference type="Pfam" id="PF18004">
    <property type="entry name" value="RPN2_C"/>
    <property type="match status" value="1"/>
</dbReference>
<accession>A0A9W8G2K3</accession>
<feature type="domain" description="26S proteasome regulatory subunit RPN2 C-terminal" evidence="8">
    <location>
        <begin position="760"/>
        <end position="933"/>
    </location>
</feature>
<dbReference type="InterPro" id="IPR011989">
    <property type="entry name" value="ARM-like"/>
</dbReference>
<gene>
    <name evidence="10" type="primary">RPN2_2</name>
    <name evidence="10" type="ORF">GGI25_005267</name>
</gene>
<comment type="caution">
    <text evidence="10">The sequence shown here is derived from an EMBL/GenBank/DDBJ whole genome shotgun (WGS) entry which is preliminary data.</text>
</comment>
<dbReference type="Pfam" id="PF21505">
    <property type="entry name" value="RPN2_N"/>
    <property type="match status" value="1"/>
</dbReference>
<sequence>MAVQVDTLTSAGGLISLLDEDERELQYYGLVQLNSVTDRFWTEISDSISKIEILYEDESFEHRKLAALVASKIYFHLGEFDDALTFALGAGELFNLTDSSSYVQTVVNHAIDKYIELRAADNMESPIDSRLEAVVERMFARCFETKDYAQVVGIAIESRRLDILERALKNGDTRSLLAYVQKDCVGLISSIHVQAQVQELLVKVHLQFDSPDYEAVCLCLSKLNNPQKTAEILKLLIKDKSDDSKTLSAYQIAFDLDANATQEFTRAVIAELSLGDGITGGDSNVESSPITRVKSILSGDETLKLHLEFLFRNNKTDMKILDRTCKVLDSRLSLAHNAVTFSNAFMHAGTTVDNFLRENLEWLSRASSWSKFTATAALGVIHQGQVKHGFSLLQPYLPEDSTSTSPFSEGGAFFALGLIHACHGTEKVIDYLQDALISYQGQNAEILQHGACLGLGAAGMGSGSEEIAHALMNILYTDSAVSGEAAAIGLGLVMMGTKHEGTLKDMLLYAKETEHEKIIRALSVGMGLLMFGCKQEADGLIEKLIEEEDPLLRLGAVHAITMAYCGTGDNTAIRKLLHLAVSDVKDDVRRAAVTGLGFILLRSPEQVPRMVQLLSESYNPHVRVGAAVALGIACAGTGSKAAIEILEPMLKDSVDFVVEGASIALAFILIQQNDIYEPKVADIRKRFSEIIENKHSESVSRFGAALSQGIIDAGGRNVTIGLTTSDGQLNAPACAGMLLFIQFWYWFPLAHFLTLSFKPTALIAINKELQAPNIETTCLSRKALYGYPPEIEQHVAQAPAKVATAVLSTTAKARRTVKKPAEEAEEGSADAQKKASSEDNDKMDTDSATKSQVDESSMDVDEGSNSNDPKALKKGRKPGNDTFTVANLSRVLPYQQKHMKWPANCRYIPVKQGRVSGVLLVKDTTPSEPEDLISSMLQESLEEEENETASDVAETQPPEPFEYPFDNEHA</sequence>
<proteinExistence type="inferred from homology"/>
<organism evidence="10 11">
    <name type="scientific">Coemansia spiralis</name>
    <dbReference type="NCBI Taxonomy" id="417178"/>
    <lineage>
        <taxon>Eukaryota</taxon>
        <taxon>Fungi</taxon>
        <taxon>Fungi incertae sedis</taxon>
        <taxon>Zoopagomycota</taxon>
        <taxon>Kickxellomycotina</taxon>
        <taxon>Kickxellomycetes</taxon>
        <taxon>Kickxellales</taxon>
        <taxon>Kickxellaceae</taxon>
        <taxon>Coemansia</taxon>
    </lineage>
</organism>
<dbReference type="GO" id="GO:0005634">
    <property type="term" value="C:nucleus"/>
    <property type="evidence" value="ECO:0007669"/>
    <property type="project" value="TreeGrafter"/>
</dbReference>
<dbReference type="OrthoDB" id="261572at2759"/>
<dbReference type="Pfam" id="PF01851">
    <property type="entry name" value="PC_rep"/>
    <property type="match status" value="1"/>
</dbReference>
<reference evidence="10" key="1">
    <citation type="submission" date="2022-07" db="EMBL/GenBank/DDBJ databases">
        <title>Phylogenomic reconstructions and comparative analyses of Kickxellomycotina fungi.</title>
        <authorList>
            <person name="Reynolds N.K."/>
            <person name="Stajich J.E."/>
            <person name="Barry K."/>
            <person name="Grigoriev I.V."/>
            <person name="Crous P."/>
            <person name="Smith M.E."/>
        </authorList>
    </citation>
    <scope>NUCLEOTIDE SEQUENCE</scope>
    <source>
        <strain evidence="10">NRRL 3115</strain>
    </source>
</reference>
<dbReference type="GO" id="GO:0008540">
    <property type="term" value="C:proteasome regulatory particle, base subcomplex"/>
    <property type="evidence" value="ECO:0007669"/>
    <property type="project" value="UniProtKB-UniRule"/>
</dbReference>
<dbReference type="FunFam" id="1.25.10.10:FF:000017">
    <property type="entry name" value="26S proteasome non-ATPase regulatory subunit 1"/>
    <property type="match status" value="1"/>
</dbReference>
<keyword evidence="5 6" id="KW-0647">Proteasome</keyword>
<evidence type="ECO:0000256" key="7">
    <source>
        <dbReference type="SAM" id="MobiDB-lite"/>
    </source>
</evidence>
<feature type="domain" description="26S proteasome non-ATPase regulatory subunit 1/RPN2 N-terminal" evidence="9">
    <location>
        <begin position="9"/>
        <end position="314"/>
    </location>
</feature>
<dbReference type="PIRSF" id="PIRSF015947">
    <property type="entry name" value="26S_Psome_Rpn2"/>
    <property type="match status" value="1"/>
</dbReference>
<feature type="region of interest" description="Disordered" evidence="7">
    <location>
        <begin position="940"/>
        <end position="970"/>
    </location>
</feature>
<dbReference type="Gene3D" id="1.25.10.10">
    <property type="entry name" value="Leucine-rich Repeat Variant"/>
    <property type="match status" value="1"/>
</dbReference>
<evidence type="ECO:0000256" key="1">
    <source>
        <dbReference type="ARBA" id="ARBA00002187"/>
    </source>
</evidence>
<feature type="compositionally biased region" description="Basic and acidic residues" evidence="7">
    <location>
        <begin position="831"/>
        <end position="847"/>
    </location>
</feature>
<evidence type="ECO:0000256" key="4">
    <source>
        <dbReference type="ARBA" id="ARBA00022737"/>
    </source>
</evidence>
<protein>
    <recommendedName>
        <fullName evidence="3 6">26S proteasome regulatory subunit RPN2</fullName>
    </recommendedName>
</protein>
<evidence type="ECO:0000256" key="2">
    <source>
        <dbReference type="ARBA" id="ARBA00006308"/>
    </source>
</evidence>
<evidence type="ECO:0000256" key="6">
    <source>
        <dbReference type="PIRNR" id="PIRNR015947"/>
    </source>
</evidence>
<dbReference type="EMBL" id="JANBTW010000090">
    <property type="protein sequence ID" value="KAJ2672027.1"/>
    <property type="molecule type" value="Genomic_DNA"/>
</dbReference>
<dbReference type="GO" id="GO:0042176">
    <property type="term" value="P:regulation of protein catabolic process"/>
    <property type="evidence" value="ECO:0007669"/>
    <property type="project" value="UniProtKB-UniRule"/>
</dbReference>
<dbReference type="Proteomes" id="UP001151518">
    <property type="component" value="Unassembled WGS sequence"/>
</dbReference>
<dbReference type="GO" id="GO:0034515">
    <property type="term" value="C:proteasome storage granule"/>
    <property type="evidence" value="ECO:0007669"/>
    <property type="project" value="TreeGrafter"/>
</dbReference>
<comment type="similarity">
    <text evidence="2 6">Belongs to the proteasome subunit S1 family.</text>
</comment>
<dbReference type="AlphaFoldDB" id="A0A9W8G2K3"/>
<evidence type="ECO:0000313" key="11">
    <source>
        <dbReference type="Proteomes" id="UP001151518"/>
    </source>
</evidence>
<dbReference type="Pfam" id="PF13646">
    <property type="entry name" value="HEAT_2"/>
    <property type="match status" value="1"/>
</dbReference>
<dbReference type="GO" id="GO:0030234">
    <property type="term" value="F:enzyme regulator activity"/>
    <property type="evidence" value="ECO:0007669"/>
    <property type="project" value="UniProtKB-UniRule"/>
</dbReference>
<dbReference type="SUPFAM" id="SSF48371">
    <property type="entry name" value="ARM repeat"/>
    <property type="match status" value="1"/>
</dbReference>
<evidence type="ECO:0000259" key="8">
    <source>
        <dbReference type="Pfam" id="PF18004"/>
    </source>
</evidence>
<dbReference type="GO" id="GO:0043161">
    <property type="term" value="P:proteasome-mediated ubiquitin-dependent protein catabolic process"/>
    <property type="evidence" value="ECO:0007669"/>
    <property type="project" value="TreeGrafter"/>
</dbReference>
<name>A0A9W8G2K3_9FUNG</name>
<evidence type="ECO:0000256" key="3">
    <source>
        <dbReference type="ARBA" id="ARBA00015684"/>
    </source>
</evidence>
<evidence type="ECO:0000313" key="10">
    <source>
        <dbReference type="EMBL" id="KAJ2672027.1"/>
    </source>
</evidence>
<dbReference type="InterPro" id="IPR002015">
    <property type="entry name" value="Proteasome/cyclosome_rpt"/>
</dbReference>
<feature type="region of interest" description="Disordered" evidence="7">
    <location>
        <begin position="813"/>
        <end position="884"/>
    </location>
</feature>
<dbReference type="PANTHER" id="PTHR10943:SF2">
    <property type="entry name" value="26S PROTEASOME NON-ATPASE REGULATORY SUBUNIT 1"/>
    <property type="match status" value="1"/>
</dbReference>
<dbReference type="InterPro" id="IPR016024">
    <property type="entry name" value="ARM-type_fold"/>
</dbReference>